<evidence type="ECO:0000256" key="1">
    <source>
        <dbReference type="ARBA" id="ARBA00004141"/>
    </source>
</evidence>
<evidence type="ECO:0000256" key="2">
    <source>
        <dbReference type="ARBA" id="ARBA00022692"/>
    </source>
</evidence>
<dbReference type="InterPro" id="IPR036513">
    <property type="entry name" value="STAS_dom_sf"/>
</dbReference>
<keyword evidence="2 5" id="KW-0812">Transmembrane</keyword>
<dbReference type="GO" id="GO:0008271">
    <property type="term" value="F:secondary active sulfate transmembrane transporter activity"/>
    <property type="evidence" value="ECO:0007669"/>
    <property type="project" value="InterPro"/>
</dbReference>
<feature type="domain" description="STAS" evidence="6">
    <location>
        <begin position="458"/>
        <end position="572"/>
    </location>
</feature>
<organism evidence="7 8">
    <name type="scientific">Sneathiella chungangensis</name>
    <dbReference type="NCBI Taxonomy" id="1418234"/>
    <lineage>
        <taxon>Bacteria</taxon>
        <taxon>Pseudomonadati</taxon>
        <taxon>Pseudomonadota</taxon>
        <taxon>Alphaproteobacteria</taxon>
        <taxon>Sneathiellales</taxon>
        <taxon>Sneathiellaceae</taxon>
        <taxon>Sneathiella</taxon>
    </lineage>
</organism>
<dbReference type="SUPFAM" id="SSF52091">
    <property type="entry name" value="SpoIIaa-like"/>
    <property type="match status" value="1"/>
</dbReference>
<evidence type="ECO:0000259" key="6">
    <source>
        <dbReference type="PROSITE" id="PS50801"/>
    </source>
</evidence>
<dbReference type="AlphaFoldDB" id="A0A845MHL1"/>
<comment type="caution">
    <text evidence="7">The sequence shown here is derived from an EMBL/GenBank/DDBJ whole genome shotgun (WGS) entry which is preliminary data.</text>
</comment>
<dbReference type="InterPro" id="IPR001902">
    <property type="entry name" value="SLC26A/SulP_fam"/>
</dbReference>
<dbReference type="InterPro" id="IPR002645">
    <property type="entry name" value="STAS_dom"/>
</dbReference>
<feature type="transmembrane region" description="Helical" evidence="5">
    <location>
        <begin position="103"/>
        <end position="124"/>
    </location>
</feature>
<feature type="transmembrane region" description="Helical" evidence="5">
    <location>
        <begin position="221"/>
        <end position="242"/>
    </location>
</feature>
<dbReference type="Proteomes" id="UP000445696">
    <property type="component" value="Unassembled WGS sequence"/>
</dbReference>
<feature type="transmembrane region" description="Helical" evidence="5">
    <location>
        <begin position="182"/>
        <end position="200"/>
    </location>
</feature>
<evidence type="ECO:0000256" key="5">
    <source>
        <dbReference type="SAM" id="Phobius"/>
    </source>
</evidence>
<comment type="subcellular location">
    <subcellularLocation>
        <location evidence="1">Membrane</location>
        <topology evidence="1">Multi-pass membrane protein</topology>
    </subcellularLocation>
</comment>
<dbReference type="Gene3D" id="3.30.750.24">
    <property type="entry name" value="STAS domain"/>
    <property type="match status" value="1"/>
</dbReference>
<evidence type="ECO:0000313" key="8">
    <source>
        <dbReference type="Proteomes" id="UP000445696"/>
    </source>
</evidence>
<dbReference type="PROSITE" id="PS01130">
    <property type="entry name" value="SLC26A"/>
    <property type="match status" value="1"/>
</dbReference>
<evidence type="ECO:0000256" key="3">
    <source>
        <dbReference type="ARBA" id="ARBA00022989"/>
    </source>
</evidence>
<dbReference type="Pfam" id="PF01740">
    <property type="entry name" value="STAS"/>
    <property type="match status" value="1"/>
</dbReference>
<evidence type="ECO:0000313" key="7">
    <source>
        <dbReference type="EMBL" id="MZR23155.1"/>
    </source>
</evidence>
<keyword evidence="8" id="KW-1185">Reference proteome</keyword>
<keyword evidence="3 5" id="KW-1133">Transmembrane helix</keyword>
<dbReference type="InterPro" id="IPR018045">
    <property type="entry name" value="S04_transporter_CS"/>
</dbReference>
<evidence type="ECO:0000256" key="4">
    <source>
        <dbReference type="ARBA" id="ARBA00023136"/>
    </source>
</evidence>
<dbReference type="PANTHER" id="PTHR11814">
    <property type="entry name" value="SULFATE TRANSPORTER"/>
    <property type="match status" value="1"/>
</dbReference>
<feature type="transmembrane region" description="Helical" evidence="5">
    <location>
        <begin position="28"/>
        <end position="49"/>
    </location>
</feature>
<gene>
    <name evidence="7" type="primary">sulP</name>
    <name evidence="7" type="ORF">GQF03_12535</name>
</gene>
<feature type="transmembrane region" description="Helical" evidence="5">
    <location>
        <begin position="404"/>
        <end position="435"/>
    </location>
</feature>
<proteinExistence type="predicted"/>
<feature type="transmembrane region" description="Helical" evidence="5">
    <location>
        <begin position="374"/>
        <end position="392"/>
    </location>
</feature>
<feature type="transmembrane region" description="Helical" evidence="5">
    <location>
        <begin position="77"/>
        <end position="97"/>
    </location>
</feature>
<dbReference type="RefSeq" id="WP_161339623.1">
    <property type="nucleotide sequence ID" value="NZ_JBHSDG010000003.1"/>
</dbReference>
<dbReference type="EMBL" id="WTVA01000014">
    <property type="protein sequence ID" value="MZR23155.1"/>
    <property type="molecule type" value="Genomic_DNA"/>
</dbReference>
<dbReference type="InterPro" id="IPR011547">
    <property type="entry name" value="SLC26A/SulP_dom"/>
</dbReference>
<reference evidence="7 8" key="1">
    <citation type="journal article" date="2014" name="Int. J. Syst. Evol. Microbiol.">
        <title>Sneathiella chungangensis sp. nov., isolated from a marine sand, and emended description of the genus Sneathiella.</title>
        <authorList>
            <person name="Siamphan C."/>
            <person name="Kim H."/>
            <person name="Lee J.S."/>
            <person name="Kim W."/>
        </authorList>
    </citation>
    <scope>NUCLEOTIDE SEQUENCE [LARGE SCALE GENOMIC DNA]</scope>
    <source>
        <strain evidence="7 8">KCTC 32476</strain>
    </source>
</reference>
<name>A0A845MHL1_9PROT</name>
<dbReference type="Pfam" id="PF00916">
    <property type="entry name" value="Sulfate_transp"/>
    <property type="match status" value="1"/>
</dbReference>
<dbReference type="OrthoDB" id="9769739at2"/>
<sequence length="575" mass="61225">MAESKIERIIPAVAWLRTYRIGEFPGDLTAGIITAILLVPQAMAYSILAGLPPEVGLYASIVPPILYAFFGSSRALAVGPVAVASLMVASALGSLALPGSADYIVAALVLSALIGVFLLIMGIAKLGFLANFLSHPVMSGFTSAAAIVIAFSQLKHLLGLDIPRGARIDEAVLYIFQHIPEANTTTVSISVASLLLLFGLRQYLGPLLIKLGLSEGIANTLVKAGPMLVVVMMTVLSANMLWNETSGLAVVGSIPAGLPPLTVPSFDIALWRELAVSAALIALVSFVESVAIARVLASKRRQKIDVNQELVGLGVANIGAAFSGGSPVCGGFSRSVVNFAAGANTQLAAIITAFLIALSVLFFTPLFYYLPQSVLAAIIIIAVLGLVDFKALKVNWRYSKSDAAAWVVTFIVVMAEGIELGIVAGVVISLILFLWRSSKPHIAIVGRVGNTEHFRNIKRHSVRTCPHLLAIRVDESLFFANTRYFENYVLSAVVDQPDVKHVVFICSAINAIDGSALESLEQLISDLESAGVTFHLAEVKGPVMDRLERTDFLDHLKPGKVFLSTHDAFKELECA</sequence>
<dbReference type="PROSITE" id="PS50801">
    <property type="entry name" value="STAS"/>
    <property type="match status" value="1"/>
</dbReference>
<protein>
    <submittedName>
        <fullName evidence="7">Sulfate permease</fullName>
    </submittedName>
</protein>
<feature type="transmembrane region" description="Helical" evidence="5">
    <location>
        <begin position="347"/>
        <end position="368"/>
    </location>
</feature>
<dbReference type="GO" id="GO:0016020">
    <property type="term" value="C:membrane"/>
    <property type="evidence" value="ECO:0007669"/>
    <property type="project" value="UniProtKB-SubCell"/>
</dbReference>
<keyword evidence="4 5" id="KW-0472">Membrane</keyword>
<feature type="transmembrane region" description="Helical" evidence="5">
    <location>
        <begin position="274"/>
        <end position="297"/>
    </location>
</feature>
<feature type="transmembrane region" description="Helical" evidence="5">
    <location>
        <begin position="136"/>
        <end position="154"/>
    </location>
</feature>
<dbReference type="NCBIfam" id="TIGR00815">
    <property type="entry name" value="sulP"/>
    <property type="match status" value="1"/>
</dbReference>
<dbReference type="CDD" id="cd07042">
    <property type="entry name" value="STAS_SulP_like_sulfate_transporter"/>
    <property type="match status" value="1"/>
</dbReference>
<accession>A0A845MHL1</accession>